<keyword evidence="2 3" id="KW-0663">Pyridoxal phosphate</keyword>
<name>A0A1V2LBM8_CYBFA</name>
<evidence type="ECO:0000256" key="2">
    <source>
        <dbReference type="ARBA" id="ARBA00022898"/>
    </source>
</evidence>
<gene>
    <name evidence="4" type="ORF">BON22_1109</name>
</gene>
<dbReference type="VEuPathDB" id="FungiDB:BON22_1109"/>
<dbReference type="InterPro" id="IPR005814">
    <property type="entry name" value="Aminotrans_3"/>
</dbReference>
<keyword evidence="4" id="KW-0032">Aminotransferase</keyword>
<dbReference type="InterPro" id="IPR015421">
    <property type="entry name" value="PyrdxlP-dep_Trfase_major"/>
</dbReference>
<proteinExistence type="inferred from homology"/>
<reference evidence="5" key="1">
    <citation type="journal article" date="2017" name="Genome Announc.">
        <title>Genome sequences of Cyberlindnera fabianii 65, Pichia kudriavzevii 129, and Saccharomyces cerevisiae 131 isolated from fermented masau fruits in Zimbabwe.</title>
        <authorList>
            <person name="van Rijswijck I.M.H."/>
            <person name="Derks M.F.L."/>
            <person name="Abee T."/>
            <person name="de Ridder D."/>
            <person name="Smid E.J."/>
        </authorList>
    </citation>
    <scope>NUCLEOTIDE SEQUENCE [LARGE SCALE GENOMIC DNA]</scope>
    <source>
        <strain evidence="5">65</strain>
    </source>
</reference>
<dbReference type="CDD" id="cd00610">
    <property type="entry name" value="OAT_like"/>
    <property type="match status" value="1"/>
</dbReference>
<comment type="caution">
    <text evidence="4">The sequence shown here is derived from an EMBL/GenBank/DDBJ whole genome shotgun (WGS) entry which is preliminary data.</text>
</comment>
<keyword evidence="5" id="KW-1185">Reference proteome</keyword>
<dbReference type="Pfam" id="PF00202">
    <property type="entry name" value="Aminotran_3"/>
    <property type="match status" value="1"/>
</dbReference>
<dbReference type="PANTHER" id="PTHR43094:SF1">
    <property type="entry name" value="AMINOTRANSFERASE CLASS-III"/>
    <property type="match status" value="1"/>
</dbReference>
<evidence type="ECO:0000313" key="4">
    <source>
        <dbReference type="EMBL" id="ONH68716.1"/>
    </source>
</evidence>
<accession>A0A1V2LBM8</accession>
<dbReference type="Gene3D" id="3.90.1150.10">
    <property type="entry name" value="Aspartate Aminotransferase, domain 1"/>
    <property type="match status" value="1"/>
</dbReference>
<evidence type="ECO:0000256" key="3">
    <source>
        <dbReference type="RuleBase" id="RU003560"/>
    </source>
</evidence>
<dbReference type="OMA" id="YQNFPKT"/>
<dbReference type="SUPFAM" id="SSF53383">
    <property type="entry name" value="PLP-dependent transferases"/>
    <property type="match status" value="1"/>
</dbReference>
<dbReference type="GO" id="GO:0005829">
    <property type="term" value="C:cytosol"/>
    <property type="evidence" value="ECO:0007669"/>
    <property type="project" value="TreeGrafter"/>
</dbReference>
<dbReference type="Proteomes" id="UP000189513">
    <property type="component" value="Unassembled WGS sequence"/>
</dbReference>
<dbReference type="EMBL" id="MPUK01000002">
    <property type="protein sequence ID" value="ONH68716.1"/>
    <property type="molecule type" value="Genomic_DNA"/>
</dbReference>
<dbReference type="AlphaFoldDB" id="A0A1V2LBM8"/>
<dbReference type="GO" id="GO:0030170">
    <property type="term" value="F:pyridoxal phosphate binding"/>
    <property type="evidence" value="ECO:0007669"/>
    <property type="project" value="InterPro"/>
</dbReference>
<dbReference type="InterPro" id="IPR015422">
    <property type="entry name" value="PyrdxlP-dep_Trfase_small"/>
</dbReference>
<evidence type="ECO:0000256" key="1">
    <source>
        <dbReference type="ARBA" id="ARBA00008954"/>
    </source>
</evidence>
<dbReference type="PANTHER" id="PTHR43094">
    <property type="entry name" value="AMINOTRANSFERASE"/>
    <property type="match status" value="1"/>
</dbReference>
<sequence>MSAQIQTQTQLSKQSAILQTSIKRLPVALSGKGVWITVQDPETGEERLMLDGNSGAAVSSVGHGDDEIKAKMIEAVDKVVYNFPLMTSNQPSEELAQFIIDNSPEGAFETATFTGSGSESNENALKLVRKYHIENGDLKRVKFISRKQSYHGFTIGALSISDNLRKFEFSDILMPEEVTPKTSQCYPYRHMKDGETLEQYKDRLLQDLEDVFIKEGPDTIAAFICETVTGSTFGCSLPIPGYLDGCRDICHKYGALFYLDEVMCGMGRMGSLHAWEQFMEGPGPDIQTNGKTLGAGYVTIASILVSPRVMKVFKDKKSLISGAQTYHSHTFNCQVALEVQKKVKKDNMIANIKEQGAYFGKTLREKLANSKTAGDIRGAGGFWAIEWVKDRKTKEPFPKEFGYGAKFTKKLYDNGVFNLGGTGTIDGVIGEHALFSPAFSITREEIDELISRIVKTVEELEAEVFA</sequence>
<keyword evidence="4" id="KW-0808">Transferase</keyword>
<evidence type="ECO:0000313" key="5">
    <source>
        <dbReference type="Proteomes" id="UP000189513"/>
    </source>
</evidence>
<comment type="similarity">
    <text evidence="1 3">Belongs to the class-III pyridoxal-phosphate-dependent aminotransferase family.</text>
</comment>
<dbReference type="InterPro" id="IPR015424">
    <property type="entry name" value="PyrdxlP-dep_Trfase"/>
</dbReference>
<dbReference type="STRING" id="36022.A0A1V2LBM8"/>
<dbReference type="Gene3D" id="3.40.640.10">
    <property type="entry name" value="Type I PLP-dependent aspartate aminotransferase-like (Major domain)"/>
    <property type="match status" value="1"/>
</dbReference>
<dbReference type="GO" id="GO:0008483">
    <property type="term" value="F:transaminase activity"/>
    <property type="evidence" value="ECO:0007669"/>
    <property type="project" value="UniProtKB-KW"/>
</dbReference>
<protein>
    <submittedName>
        <fullName evidence="4">Putative aminotransferase YodT</fullName>
    </submittedName>
</protein>
<organism evidence="4 5">
    <name type="scientific">Cyberlindnera fabianii</name>
    <name type="common">Yeast</name>
    <name type="synonym">Hansenula fabianii</name>
    <dbReference type="NCBI Taxonomy" id="36022"/>
    <lineage>
        <taxon>Eukaryota</taxon>
        <taxon>Fungi</taxon>
        <taxon>Dikarya</taxon>
        <taxon>Ascomycota</taxon>
        <taxon>Saccharomycotina</taxon>
        <taxon>Saccharomycetes</taxon>
        <taxon>Phaffomycetales</taxon>
        <taxon>Phaffomycetaceae</taxon>
        <taxon>Cyberlindnera</taxon>
    </lineage>
</organism>